<feature type="coiled-coil region" evidence="1">
    <location>
        <begin position="57"/>
        <end position="98"/>
    </location>
</feature>
<keyword evidence="1" id="KW-0175">Coiled coil</keyword>
<evidence type="ECO:0000256" key="2">
    <source>
        <dbReference type="SAM" id="MobiDB-lite"/>
    </source>
</evidence>
<evidence type="ECO:0000313" key="3">
    <source>
        <dbReference type="EMBL" id="KAL3288609.1"/>
    </source>
</evidence>
<name>A0ABD2PCR2_9CUCU</name>
<dbReference type="Proteomes" id="UP001516400">
    <property type="component" value="Unassembled WGS sequence"/>
</dbReference>
<feature type="compositionally biased region" description="Basic and acidic residues" evidence="2">
    <location>
        <begin position="224"/>
        <end position="236"/>
    </location>
</feature>
<accession>A0ABD2PCR2</accession>
<feature type="non-terminal residue" evidence="3">
    <location>
        <position position="350"/>
    </location>
</feature>
<organism evidence="3 4">
    <name type="scientific">Cryptolaemus montrouzieri</name>
    <dbReference type="NCBI Taxonomy" id="559131"/>
    <lineage>
        <taxon>Eukaryota</taxon>
        <taxon>Metazoa</taxon>
        <taxon>Ecdysozoa</taxon>
        <taxon>Arthropoda</taxon>
        <taxon>Hexapoda</taxon>
        <taxon>Insecta</taxon>
        <taxon>Pterygota</taxon>
        <taxon>Neoptera</taxon>
        <taxon>Endopterygota</taxon>
        <taxon>Coleoptera</taxon>
        <taxon>Polyphaga</taxon>
        <taxon>Cucujiformia</taxon>
        <taxon>Coccinelloidea</taxon>
        <taxon>Coccinellidae</taxon>
        <taxon>Scymninae</taxon>
        <taxon>Scymnini</taxon>
        <taxon>Cryptolaemus</taxon>
    </lineage>
</organism>
<reference evidence="3 4" key="1">
    <citation type="journal article" date="2021" name="BMC Biol.">
        <title>Horizontally acquired antibacterial genes associated with adaptive radiation of ladybird beetles.</title>
        <authorList>
            <person name="Li H.S."/>
            <person name="Tang X.F."/>
            <person name="Huang Y.H."/>
            <person name="Xu Z.Y."/>
            <person name="Chen M.L."/>
            <person name="Du X.Y."/>
            <person name="Qiu B.Y."/>
            <person name="Chen P.T."/>
            <person name="Zhang W."/>
            <person name="Slipinski A."/>
            <person name="Escalona H.E."/>
            <person name="Waterhouse R.M."/>
            <person name="Zwick A."/>
            <person name="Pang H."/>
        </authorList>
    </citation>
    <scope>NUCLEOTIDE SEQUENCE [LARGE SCALE GENOMIC DNA]</scope>
    <source>
        <strain evidence="3">SYSU2018</strain>
    </source>
</reference>
<proteinExistence type="predicted"/>
<feature type="compositionally biased region" description="Basic residues" evidence="2">
    <location>
        <begin position="214"/>
        <end position="223"/>
    </location>
</feature>
<keyword evidence="4" id="KW-1185">Reference proteome</keyword>
<gene>
    <name evidence="3" type="ORF">HHI36_003046</name>
</gene>
<protein>
    <submittedName>
        <fullName evidence="3">Uncharacterized protein</fullName>
    </submittedName>
</protein>
<feature type="region of interest" description="Disordered" evidence="2">
    <location>
        <begin position="185"/>
        <end position="236"/>
    </location>
</feature>
<dbReference type="EMBL" id="JABFTP020000185">
    <property type="protein sequence ID" value="KAL3288609.1"/>
    <property type="molecule type" value="Genomic_DNA"/>
</dbReference>
<evidence type="ECO:0000313" key="4">
    <source>
        <dbReference type="Proteomes" id="UP001516400"/>
    </source>
</evidence>
<sequence length="350" mass="40697">MEVFKCHKNLQVTCYICTKCYSLFHKRCSKRDWQGRLIHIDGHKVLCCTDKVEEDNVEVLNGKIEELKHIKDSMELQMEKLLHEKEMLFREYEESEMLLQREILTQKQEIKELKISQEVRRIILRPNTGGRMCLPYTIYRKQELLKEVNKINGTDKLQSVSNEDSVENVRVSVNRGIQVKTHKLTGPHEATQTGNRGNDVKSAMKNQSEGQKKNIVKNKSTRTTRKDIKRNKEWKAKENKKQDGIVDCCCSEETNRDSRGLEQESGVLGNELTYNSTQKANKKNKIKIIGDEGARNFRSTLRMLLDEDRFEVPALIWGNIEAADLSREIFKESIDHGPNDYIVFMFETAN</sequence>
<comment type="caution">
    <text evidence="3">The sequence shown here is derived from an EMBL/GenBank/DDBJ whole genome shotgun (WGS) entry which is preliminary data.</text>
</comment>
<dbReference type="AlphaFoldDB" id="A0ABD2PCR2"/>
<evidence type="ECO:0000256" key="1">
    <source>
        <dbReference type="SAM" id="Coils"/>
    </source>
</evidence>